<evidence type="ECO:0000256" key="4">
    <source>
        <dbReference type="ARBA" id="ARBA00023172"/>
    </source>
</evidence>
<sequence length="249" mass="28793">MATLSTQGIVLKSIKYNDNDLILTIFTRMYGRVSAIARGARKSKSRHLPTSQIFSYNNYILNKQRNLFTIYQSESIKSFYNISADFESFSHASFITKLVEMNVDEGQTNNKLFELLVQTLFLYSEGYEDKLYLLDIFLMKFISFMGYTPQVGKCVSCGATGYDYAVFSIEEGGIICDKCARDEKFYIKIDQTTISLMQYLQNNDIIVCTKAKVSKILVNELFYILKKYLINYFEKVDFKSLEMLDSIKI</sequence>
<dbReference type="Pfam" id="PF11967">
    <property type="entry name" value="RecO_N"/>
    <property type="match status" value="1"/>
</dbReference>
<reference evidence="9 10" key="1">
    <citation type="submission" date="2016-10" db="EMBL/GenBank/DDBJ databases">
        <authorList>
            <person name="de Groot N.N."/>
        </authorList>
    </citation>
    <scope>NUCLEOTIDE SEQUENCE [LARGE SCALE GENOMIC DNA]</scope>
    <source>
        <strain evidence="9 10">Calf135</strain>
    </source>
</reference>
<dbReference type="NCBIfam" id="TIGR00613">
    <property type="entry name" value="reco"/>
    <property type="match status" value="1"/>
</dbReference>
<dbReference type="GO" id="GO:0006310">
    <property type="term" value="P:DNA recombination"/>
    <property type="evidence" value="ECO:0007669"/>
    <property type="project" value="UniProtKB-UniRule"/>
</dbReference>
<dbReference type="RefSeq" id="WP_091973876.1">
    <property type="nucleotide sequence ID" value="NZ_CAUWDX010000051.1"/>
</dbReference>
<dbReference type="InterPro" id="IPR022572">
    <property type="entry name" value="DNA_rep/recomb_RecO_N"/>
</dbReference>
<dbReference type="SUPFAM" id="SSF57863">
    <property type="entry name" value="ArfGap/RecO-like zinc finger"/>
    <property type="match status" value="1"/>
</dbReference>
<dbReference type="AlphaFoldDB" id="A0A1H8FAL6"/>
<dbReference type="InterPro" id="IPR042242">
    <property type="entry name" value="RecO_C"/>
</dbReference>
<evidence type="ECO:0000256" key="5">
    <source>
        <dbReference type="ARBA" id="ARBA00023204"/>
    </source>
</evidence>
<evidence type="ECO:0000256" key="6">
    <source>
        <dbReference type="ARBA" id="ARBA00033409"/>
    </source>
</evidence>
<dbReference type="PANTHER" id="PTHR33991:SF1">
    <property type="entry name" value="DNA REPAIR PROTEIN RECO"/>
    <property type="match status" value="1"/>
</dbReference>
<evidence type="ECO:0000256" key="3">
    <source>
        <dbReference type="ARBA" id="ARBA00022763"/>
    </source>
</evidence>
<gene>
    <name evidence="7" type="primary">recO</name>
    <name evidence="9" type="ORF">SAMN05216454_10251</name>
</gene>
<evidence type="ECO:0000313" key="10">
    <source>
        <dbReference type="Proteomes" id="UP000199512"/>
    </source>
</evidence>
<dbReference type="InterPro" id="IPR012340">
    <property type="entry name" value="NA-bd_OB-fold"/>
</dbReference>
<dbReference type="GO" id="GO:0006302">
    <property type="term" value="P:double-strand break repair"/>
    <property type="evidence" value="ECO:0007669"/>
    <property type="project" value="TreeGrafter"/>
</dbReference>
<dbReference type="Gene3D" id="1.20.1440.120">
    <property type="entry name" value="Recombination protein O, C-terminal domain"/>
    <property type="match status" value="1"/>
</dbReference>
<dbReference type="SUPFAM" id="SSF50249">
    <property type="entry name" value="Nucleic acid-binding proteins"/>
    <property type="match status" value="1"/>
</dbReference>
<accession>A0A1H8FAL6</accession>
<dbReference type="EMBL" id="FODF01000002">
    <property type="protein sequence ID" value="SEN28605.1"/>
    <property type="molecule type" value="Genomic_DNA"/>
</dbReference>
<keyword evidence="3 7" id="KW-0227">DNA damage</keyword>
<dbReference type="Gene3D" id="6.20.220.20">
    <property type="entry name" value="Recombination protein O, zinc-binding domain"/>
    <property type="match status" value="1"/>
</dbReference>
<dbReference type="OrthoDB" id="9797083at2"/>
<organism evidence="9 10">
    <name type="scientific">Peptostreptococcus russellii</name>
    <dbReference type="NCBI Taxonomy" id="215200"/>
    <lineage>
        <taxon>Bacteria</taxon>
        <taxon>Bacillati</taxon>
        <taxon>Bacillota</taxon>
        <taxon>Clostridia</taxon>
        <taxon>Peptostreptococcales</taxon>
        <taxon>Peptostreptococcaceae</taxon>
        <taxon>Peptostreptococcus</taxon>
    </lineage>
</organism>
<dbReference type="GO" id="GO:0043590">
    <property type="term" value="C:bacterial nucleoid"/>
    <property type="evidence" value="ECO:0007669"/>
    <property type="project" value="TreeGrafter"/>
</dbReference>
<dbReference type="PANTHER" id="PTHR33991">
    <property type="entry name" value="DNA REPAIR PROTEIN RECO"/>
    <property type="match status" value="1"/>
</dbReference>
<name>A0A1H8FAL6_9FIRM</name>
<protein>
    <recommendedName>
        <fullName evidence="2 7">DNA repair protein RecO</fullName>
    </recommendedName>
    <alternativeName>
        <fullName evidence="6 7">Recombination protein O</fullName>
    </alternativeName>
</protein>
<proteinExistence type="inferred from homology"/>
<evidence type="ECO:0000313" key="9">
    <source>
        <dbReference type="EMBL" id="SEN28605.1"/>
    </source>
</evidence>
<evidence type="ECO:0000256" key="2">
    <source>
        <dbReference type="ARBA" id="ARBA00021310"/>
    </source>
</evidence>
<evidence type="ECO:0000256" key="1">
    <source>
        <dbReference type="ARBA" id="ARBA00007452"/>
    </source>
</evidence>
<evidence type="ECO:0000259" key="8">
    <source>
        <dbReference type="Pfam" id="PF11967"/>
    </source>
</evidence>
<dbReference type="Gene3D" id="2.40.50.140">
    <property type="entry name" value="Nucleic acid-binding proteins"/>
    <property type="match status" value="1"/>
</dbReference>
<dbReference type="InterPro" id="IPR037278">
    <property type="entry name" value="ARFGAP/RecO"/>
</dbReference>
<keyword evidence="5 7" id="KW-0234">DNA repair</keyword>
<dbReference type="STRING" id="215200.SAMN05216454_10251"/>
<dbReference type="Pfam" id="PF02565">
    <property type="entry name" value="RecO_C"/>
    <property type="match status" value="1"/>
</dbReference>
<evidence type="ECO:0000256" key="7">
    <source>
        <dbReference type="HAMAP-Rule" id="MF_00201"/>
    </source>
</evidence>
<feature type="domain" description="DNA replication/recombination mediator RecO N-terminal" evidence="8">
    <location>
        <begin position="1"/>
        <end position="79"/>
    </location>
</feature>
<comment type="similarity">
    <text evidence="1 7">Belongs to the RecO family.</text>
</comment>
<keyword evidence="4 7" id="KW-0233">DNA recombination</keyword>
<dbReference type="HAMAP" id="MF_00201">
    <property type="entry name" value="RecO"/>
    <property type="match status" value="1"/>
</dbReference>
<comment type="function">
    <text evidence="7">Involved in DNA repair and RecF pathway recombination.</text>
</comment>
<dbReference type="InterPro" id="IPR003717">
    <property type="entry name" value="RecO"/>
</dbReference>
<keyword evidence="10" id="KW-1185">Reference proteome</keyword>
<dbReference type="Proteomes" id="UP000199512">
    <property type="component" value="Unassembled WGS sequence"/>
</dbReference>